<dbReference type="PANTHER" id="PTHR36313">
    <property type="entry name" value="ROOT MERISTEM GROWTH FACTOR 2"/>
    <property type="match status" value="1"/>
</dbReference>
<dbReference type="RefSeq" id="XP_010943340.1">
    <property type="nucleotide sequence ID" value="XM_010945038.3"/>
</dbReference>
<reference evidence="4" key="1">
    <citation type="submission" date="2025-08" db="UniProtKB">
        <authorList>
            <consortium name="RefSeq"/>
        </authorList>
    </citation>
    <scope>IDENTIFICATION</scope>
</reference>
<feature type="region of interest" description="Disordered" evidence="1">
    <location>
        <begin position="203"/>
        <end position="223"/>
    </location>
</feature>
<evidence type="ECO:0000256" key="1">
    <source>
        <dbReference type="SAM" id="MobiDB-lite"/>
    </source>
</evidence>
<feature type="compositionally biased region" description="Polar residues" evidence="1">
    <location>
        <begin position="112"/>
        <end position="139"/>
    </location>
</feature>
<dbReference type="Proteomes" id="UP000504607">
    <property type="component" value="Unplaced"/>
</dbReference>
<dbReference type="InterPro" id="IPR038804">
    <property type="entry name" value="RGF3"/>
</dbReference>
<protein>
    <submittedName>
        <fullName evidence="4">Uncharacterized protein LOC105061085</fullName>
    </submittedName>
</protein>
<feature type="region of interest" description="Disordered" evidence="1">
    <location>
        <begin position="60"/>
        <end position="160"/>
    </location>
</feature>
<keyword evidence="3" id="KW-1185">Reference proteome</keyword>
<dbReference type="GO" id="GO:0008083">
    <property type="term" value="F:growth factor activity"/>
    <property type="evidence" value="ECO:0007669"/>
    <property type="project" value="InterPro"/>
</dbReference>
<sequence>MGCMRFKSFFLGILLFFAALGDSFAADAHHAIEKVEGNNNANGGDKVFLDEARTVTTTKSVWSRGRKMGAKDEVEKKHEMEAKGPKNTGKPRNFSKKPSRSSRMNIQDKDASTSLESSSPSIAANMNSKGSSHGSVKRSSNQERHPPAFVTSSTDHGSLGLPAGGTLSAFHGSHDPFQTINIQKHQDAVTEMFNMLNKDYASRARRKPPINNDIPLEDLDVEP</sequence>
<dbReference type="InParanoid" id="A0A6I9SIA9"/>
<dbReference type="PANTHER" id="PTHR36313:SF7">
    <property type="entry name" value="OS09G0474600 PROTEIN"/>
    <property type="match status" value="1"/>
</dbReference>
<keyword evidence="2" id="KW-0732">Signal</keyword>
<evidence type="ECO:0000313" key="3">
    <source>
        <dbReference type="Proteomes" id="UP000504607"/>
    </source>
</evidence>
<evidence type="ECO:0000256" key="2">
    <source>
        <dbReference type="SAM" id="SignalP"/>
    </source>
</evidence>
<dbReference type="KEGG" id="egu:105061085"/>
<gene>
    <name evidence="4" type="primary">LOC105061085</name>
</gene>
<dbReference type="GeneID" id="105061085"/>
<accession>A0A6I9SIA9</accession>
<feature type="chain" id="PRO_5026994441" evidence="2">
    <location>
        <begin position="26"/>
        <end position="223"/>
    </location>
</feature>
<proteinExistence type="predicted"/>
<dbReference type="GO" id="GO:0010082">
    <property type="term" value="P:regulation of root meristem growth"/>
    <property type="evidence" value="ECO:0007669"/>
    <property type="project" value="InterPro"/>
</dbReference>
<dbReference type="OrthoDB" id="787090at2759"/>
<feature type="signal peptide" evidence="2">
    <location>
        <begin position="1"/>
        <end position="25"/>
    </location>
</feature>
<name>A0A6I9SIA9_ELAGV</name>
<evidence type="ECO:0000313" key="4">
    <source>
        <dbReference type="RefSeq" id="XP_010943340.1"/>
    </source>
</evidence>
<organism evidence="3 4">
    <name type="scientific">Elaeis guineensis var. tenera</name>
    <name type="common">Oil palm</name>
    <dbReference type="NCBI Taxonomy" id="51953"/>
    <lineage>
        <taxon>Eukaryota</taxon>
        <taxon>Viridiplantae</taxon>
        <taxon>Streptophyta</taxon>
        <taxon>Embryophyta</taxon>
        <taxon>Tracheophyta</taxon>
        <taxon>Spermatophyta</taxon>
        <taxon>Magnoliopsida</taxon>
        <taxon>Liliopsida</taxon>
        <taxon>Arecaceae</taxon>
        <taxon>Arecoideae</taxon>
        <taxon>Cocoseae</taxon>
        <taxon>Elaeidinae</taxon>
        <taxon>Elaeis</taxon>
    </lineage>
</organism>
<dbReference type="AlphaFoldDB" id="A0A6I9SIA9"/>
<feature type="compositionally biased region" description="Basic and acidic residues" evidence="1">
    <location>
        <begin position="69"/>
        <end position="84"/>
    </location>
</feature>